<evidence type="ECO:0000313" key="2">
    <source>
        <dbReference type="Proteomes" id="UP001529510"/>
    </source>
</evidence>
<proteinExistence type="predicted"/>
<dbReference type="EMBL" id="JAMKFB020000025">
    <property type="protein sequence ID" value="KAL0155604.1"/>
    <property type="molecule type" value="Genomic_DNA"/>
</dbReference>
<dbReference type="AlphaFoldDB" id="A0ABD0N2G2"/>
<organism evidence="1 2">
    <name type="scientific">Cirrhinus mrigala</name>
    <name type="common">Mrigala</name>
    <dbReference type="NCBI Taxonomy" id="683832"/>
    <lineage>
        <taxon>Eukaryota</taxon>
        <taxon>Metazoa</taxon>
        <taxon>Chordata</taxon>
        <taxon>Craniata</taxon>
        <taxon>Vertebrata</taxon>
        <taxon>Euteleostomi</taxon>
        <taxon>Actinopterygii</taxon>
        <taxon>Neopterygii</taxon>
        <taxon>Teleostei</taxon>
        <taxon>Ostariophysi</taxon>
        <taxon>Cypriniformes</taxon>
        <taxon>Cyprinidae</taxon>
        <taxon>Labeoninae</taxon>
        <taxon>Labeonini</taxon>
        <taxon>Cirrhinus</taxon>
    </lineage>
</organism>
<sequence length="97" mass="11087">LNLLWKRGTQDGVASFHSEAFMRSGEAKLKYLNANEPERLPASGNHVWLVSGWDGDALDASWSCNVRFDFKRRRPRLNHAIGSITARARWHRSPDIN</sequence>
<comment type="caution">
    <text evidence="1">The sequence shown here is derived from an EMBL/GenBank/DDBJ whole genome shotgun (WGS) entry which is preliminary data.</text>
</comment>
<evidence type="ECO:0000313" key="1">
    <source>
        <dbReference type="EMBL" id="KAL0155604.1"/>
    </source>
</evidence>
<accession>A0ABD0N2G2</accession>
<feature type="non-terminal residue" evidence="1">
    <location>
        <position position="1"/>
    </location>
</feature>
<name>A0ABD0N2G2_CIRMR</name>
<dbReference type="Proteomes" id="UP001529510">
    <property type="component" value="Unassembled WGS sequence"/>
</dbReference>
<reference evidence="1 2" key="1">
    <citation type="submission" date="2024-05" db="EMBL/GenBank/DDBJ databases">
        <title>Genome sequencing and assembly of Indian major carp, Cirrhinus mrigala (Hamilton, 1822).</title>
        <authorList>
            <person name="Mohindra V."/>
            <person name="Chowdhury L.M."/>
            <person name="Lal K."/>
            <person name="Jena J.K."/>
        </authorList>
    </citation>
    <scope>NUCLEOTIDE SEQUENCE [LARGE SCALE GENOMIC DNA]</scope>
    <source>
        <strain evidence="1">CM1030</strain>
        <tissue evidence="1">Blood</tissue>
    </source>
</reference>
<protein>
    <submittedName>
        <fullName evidence="1">Uncharacterized protein</fullName>
    </submittedName>
</protein>
<keyword evidence="2" id="KW-1185">Reference proteome</keyword>
<gene>
    <name evidence="1" type="ORF">M9458_049867</name>
</gene>